<gene>
    <name evidence="2" type="primary">lytB_2</name>
    <name evidence="2" type="ORF">ATZ99_12810</name>
</gene>
<dbReference type="NCBIfam" id="TIGR02669">
    <property type="entry name" value="SpoIID_LytB"/>
    <property type="match status" value="1"/>
</dbReference>
<dbReference type="PROSITE" id="PS51257">
    <property type="entry name" value="PROKAR_LIPOPROTEIN"/>
    <property type="match status" value="1"/>
</dbReference>
<dbReference type="AlphaFoldDB" id="A0A162MHS5"/>
<dbReference type="Pfam" id="PF08486">
    <property type="entry name" value="SpoIID"/>
    <property type="match status" value="1"/>
</dbReference>
<dbReference type="GO" id="GO:0030435">
    <property type="term" value="P:sporulation resulting in formation of a cellular spore"/>
    <property type="evidence" value="ECO:0007669"/>
    <property type="project" value="InterPro"/>
</dbReference>
<evidence type="ECO:0000313" key="3">
    <source>
        <dbReference type="Proteomes" id="UP000075737"/>
    </source>
</evidence>
<name>A0A162MHS5_9FIRM</name>
<dbReference type="RefSeq" id="WP_068748413.1">
    <property type="nucleotide sequence ID" value="NZ_LOHZ01000030.1"/>
</dbReference>
<dbReference type="PATRIC" id="fig|520767.4.peg.1386"/>
<protein>
    <submittedName>
        <fullName evidence="2">Amidase enhancer</fullName>
    </submittedName>
</protein>
<evidence type="ECO:0000259" key="1">
    <source>
        <dbReference type="Pfam" id="PF08486"/>
    </source>
</evidence>
<feature type="domain" description="Sporulation stage II protein D amidase enhancer LytB N-terminal" evidence="1">
    <location>
        <begin position="67"/>
        <end position="156"/>
    </location>
</feature>
<accession>A0A162MHS5</accession>
<comment type="caution">
    <text evidence="2">The sequence shown here is derived from an EMBL/GenBank/DDBJ whole genome shotgun (WGS) entry which is preliminary data.</text>
</comment>
<sequence>MKKNSQYFRLIIWLLILSIVSALFFTGCAARQKPKATPPPSSLKIPEKISRGENQEPELKVYVVKDKKVEQMKLEDYVTGVVAGEVENTWELETLAAQAILARTYVLEFVKDKGGSKYQGADISTDFEEAQAWNPDNINDNIKKAVQETRGMVVTYNGDFIKAWFHSHSGGMTATAKEGLNFKEEEPPYIQVVKSGDENVGPEGKKTWRYEFGKEEVRRLIKEKLGQDTGDIKEVAVLEKGPSGRAVKIKIGNAKVHGADLRMALDPMKMRSNLITSLKIEKDKIVMEGKGFGHGVGMSQWGANEMAKQGKKAEEIIKYYFKGVEIVKLWN</sequence>
<proteinExistence type="predicted"/>
<evidence type="ECO:0000313" key="2">
    <source>
        <dbReference type="EMBL" id="KYO66095.1"/>
    </source>
</evidence>
<organism evidence="2 3">
    <name type="scientific">Thermovenabulum gondwanense</name>
    <dbReference type="NCBI Taxonomy" id="520767"/>
    <lineage>
        <taxon>Bacteria</taxon>
        <taxon>Bacillati</taxon>
        <taxon>Bacillota</taxon>
        <taxon>Clostridia</taxon>
        <taxon>Thermosediminibacterales</taxon>
        <taxon>Thermosediminibacteraceae</taxon>
        <taxon>Thermovenabulum</taxon>
    </lineage>
</organism>
<keyword evidence="3" id="KW-1185">Reference proteome</keyword>
<dbReference type="STRING" id="520767.ATZ99_12810"/>
<reference evidence="2 3" key="1">
    <citation type="submission" date="2015-12" db="EMBL/GenBank/DDBJ databases">
        <title>Draft genome of Thermovenabulum gondwanense isolated from a red thermophilic microbial mat colonisisng an outflow channel of a bore well.</title>
        <authorList>
            <person name="Patel B.K."/>
        </authorList>
    </citation>
    <scope>NUCLEOTIDE SEQUENCE [LARGE SCALE GENOMIC DNA]</scope>
    <source>
        <strain evidence="2 3">R270</strain>
    </source>
</reference>
<dbReference type="OrthoDB" id="9794671at2"/>
<dbReference type="EMBL" id="LOHZ01000030">
    <property type="protein sequence ID" value="KYO66095.1"/>
    <property type="molecule type" value="Genomic_DNA"/>
</dbReference>
<dbReference type="InterPro" id="IPR013693">
    <property type="entry name" value="SpoIID/LytB_N"/>
</dbReference>
<dbReference type="InterPro" id="IPR013486">
    <property type="entry name" value="SpoIID/LytB"/>
</dbReference>
<dbReference type="Proteomes" id="UP000075737">
    <property type="component" value="Unassembled WGS sequence"/>
</dbReference>